<dbReference type="Pfam" id="PF03721">
    <property type="entry name" value="UDPG_MGDP_dh_N"/>
    <property type="match status" value="1"/>
</dbReference>
<dbReference type="PIRSF" id="PIRSF500136">
    <property type="entry name" value="UDP_ManNAc_DH"/>
    <property type="match status" value="1"/>
</dbReference>
<dbReference type="GO" id="GO:0051287">
    <property type="term" value="F:NAD binding"/>
    <property type="evidence" value="ECO:0007669"/>
    <property type="project" value="InterPro"/>
</dbReference>
<dbReference type="RefSeq" id="WP_008843257.1">
    <property type="nucleotide sequence ID" value="NZ_BAEN01000021.1"/>
</dbReference>
<dbReference type="InterPro" id="IPR017476">
    <property type="entry name" value="UDP-Glc/GDP-Man"/>
</dbReference>
<dbReference type="InterPro" id="IPR036291">
    <property type="entry name" value="NAD(P)-bd_dom_sf"/>
</dbReference>
<keyword evidence="3" id="KW-1185">Reference proteome</keyword>
<reference evidence="2 3" key="1">
    <citation type="journal article" date="2017" name="Antonie Van Leeuwenhoek">
        <title>Rhizobium rhizosphaerae sp. nov., a novel species isolated from rice rhizosphere.</title>
        <authorList>
            <person name="Zhao J.J."/>
            <person name="Zhang J."/>
            <person name="Zhang R.J."/>
            <person name="Zhang C.W."/>
            <person name="Yin H.Q."/>
            <person name="Zhang X.X."/>
        </authorList>
    </citation>
    <scope>NUCLEOTIDE SEQUENCE [LARGE SCALE GENOMIC DNA]</scope>
    <source>
        <strain evidence="2 3">E3</strain>
    </source>
</reference>
<dbReference type="PANTHER" id="PTHR43750:SF1">
    <property type="entry name" value="GDP-MANNOSE 6-DEHYDROGENASE"/>
    <property type="match status" value="1"/>
</dbReference>
<dbReference type="PIRSF" id="PIRSF000124">
    <property type="entry name" value="UDPglc_GDPman_dh"/>
    <property type="match status" value="1"/>
</dbReference>
<dbReference type="Gene3D" id="3.40.50.720">
    <property type="entry name" value="NAD(P)-binding Rossmann-like Domain"/>
    <property type="match status" value="1"/>
</dbReference>
<dbReference type="GO" id="GO:0016616">
    <property type="term" value="F:oxidoreductase activity, acting on the CH-OH group of donors, NAD or NADP as acceptor"/>
    <property type="evidence" value="ECO:0007669"/>
    <property type="project" value="InterPro"/>
</dbReference>
<evidence type="ECO:0000313" key="2">
    <source>
        <dbReference type="EMBL" id="GAC13440.1"/>
    </source>
</evidence>
<dbReference type="Proteomes" id="UP000006334">
    <property type="component" value="Unassembled WGS sequence"/>
</dbReference>
<feature type="domain" description="UDP-glucose/GDP-mannose dehydrogenase N-terminal" evidence="1">
    <location>
        <begin position="36"/>
        <end position="221"/>
    </location>
</feature>
<accession>K6YQ40</accession>
<dbReference type="EMBL" id="BAEN01000021">
    <property type="protein sequence ID" value="GAC13440.1"/>
    <property type="molecule type" value="Genomic_DNA"/>
</dbReference>
<name>K6YQ40_9ALTE</name>
<dbReference type="STRING" id="1127673.GLIP_0795"/>
<dbReference type="eggNOG" id="COG1004">
    <property type="taxonomic scope" value="Bacteria"/>
</dbReference>
<evidence type="ECO:0000259" key="1">
    <source>
        <dbReference type="Pfam" id="PF03721"/>
    </source>
</evidence>
<organism evidence="2 3">
    <name type="scientific">Aliiglaciecola lipolytica E3</name>
    <dbReference type="NCBI Taxonomy" id="1127673"/>
    <lineage>
        <taxon>Bacteria</taxon>
        <taxon>Pseudomonadati</taxon>
        <taxon>Pseudomonadota</taxon>
        <taxon>Gammaproteobacteria</taxon>
        <taxon>Alteromonadales</taxon>
        <taxon>Alteromonadaceae</taxon>
        <taxon>Aliiglaciecola</taxon>
    </lineage>
</organism>
<gene>
    <name evidence="2" type="ORF">GLIP_0795</name>
</gene>
<evidence type="ECO:0000313" key="3">
    <source>
        <dbReference type="Proteomes" id="UP000006334"/>
    </source>
</evidence>
<dbReference type="OrthoDB" id="9803238at2"/>
<protein>
    <recommendedName>
        <fullName evidence="1">UDP-glucose/GDP-mannose dehydrogenase N-terminal domain-containing protein</fullName>
    </recommendedName>
</protein>
<dbReference type="AlphaFoldDB" id="K6YQ40"/>
<dbReference type="GO" id="GO:0000271">
    <property type="term" value="P:polysaccharide biosynthetic process"/>
    <property type="evidence" value="ECO:0007669"/>
    <property type="project" value="InterPro"/>
</dbReference>
<dbReference type="InterPro" id="IPR028359">
    <property type="entry name" value="UDP_ManNAc/GlcNAc_DH"/>
</dbReference>
<comment type="caution">
    <text evidence="2">The sequence shown here is derived from an EMBL/GenBank/DDBJ whole genome shotgun (WGS) entry which is preliminary data.</text>
</comment>
<dbReference type="PANTHER" id="PTHR43750">
    <property type="entry name" value="UDP-GLUCOSE 6-DEHYDROGENASE TUAD"/>
    <property type="match status" value="1"/>
</dbReference>
<sequence>MYNALQNQARTRPIYNHIHPATSSTIGNDVSAQNERISVIGLGLMGTLLSVSFANNDHKVIAIDMDSRKVNGVNQNHSPIQDAELEQAVVSARLKRNLVATSDLHNAILQTEVTLVCIGKMESDETKMMKNMETVCQQIGATLATKGQYHLVVIHSALKPTTCETFLKPIIEQWSNKRCGKDFGLCYLPLHVAHKSQYSSAKLHDSILLGAHDNKSANAATRLFSTLDIGLKSVGVAAK</sequence>
<dbReference type="InterPro" id="IPR001732">
    <property type="entry name" value="UDP-Glc/GDP-Man_DH_N"/>
</dbReference>
<proteinExistence type="predicted"/>
<dbReference type="SUPFAM" id="SSF51735">
    <property type="entry name" value="NAD(P)-binding Rossmann-fold domains"/>
    <property type="match status" value="1"/>
</dbReference>
<dbReference type="GO" id="GO:0016628">
    <property type="term" value="F:oxidoreductase activity, acting on the CH-CH group of donors, NAD or NADP as acceptor"/>
    <property type="evidence" value="ECO:0007669"/>
    <property type="project" value="InterPro"/>
</dbReference>